<keyword evidence="4" id="KW-0812">Transmembrane</keyword>
<dbReference type="SUPFAM" id="SSF57701">
    <property type="entry name" value="Zn2/Cys6 DNA-binding domain"/>
    <property type="match status" value="1"/>
</dbReference>
<keyword evidence="7" id="KW-1185">Reference proteome</keyword>
<dbReference type="CDD" id="cd12148">
    <property type="entry name" value="fungal_TF_MHR"/>
    <property type="match status" value="1"/>
</dbReference>
<feature type="domain" description="Zn(2)-C6 fungal-type" evidence="5">
    <location>
        <begin position="29"/>
        <end position="58"/>
    </location>
</feature>
<evidence type="ECO:0000256" key="3">
    <source>
        <dbReference type="SAM" id="MobiDB-lite"/>
    </source>
</evidence>
<evidence type="ECO:0000313" key="6">
    <source>
        <dbReference type="EMBL" id="KAK3301852.1"/>
    </source>
</evidence>
<keyword evidence="1" id="KW-0479">Metal-binding</keyword>
<organism evidence="6 7">
    <name type="scientific">Chaetomium strumarium</name>
    <dbReference type="NCBI Taxonomy" id="1170767"/>
    <lineage>
        <taxon>Eukaryota</taxon>
        <taxon>Fungi</taxon>
        <taxon>Dikarya</taxon>
        <taxon>Ascomycota</taxon>
        <taxon>Pezizomycotina</taxon>
        <taxon>Sordariomycetes</taxon>
        <taxon>Sordariomycetidae</taxon>
        <taxon>Sordariales</taxon>
        <taxon>Chaetomiaceae</taxon>
        <taxon>Chaetomium</taxon>
    </lineage>
</organism>
<reference evidence="6" key="2">
    <citation type="submission" date="2023-06" db="EMBL/GenBank/DDBJ databases">
        <authorList>
            <consortium name="Lawrence Berkeley National Laboratory"/>
            <person name="Mondo S.J."/>
            <person name="Hensen N."/>
            <person name="Bonometti L."/>
            <person name="Westerberg I."/>
            <person name="Brannstrom I.O."/>
            <person name="Guillou S."/>
            <person name="Cros-Aarteil S."/>
            <person name="Calhoun S."/>
            <person name="Haridas S."/>
            <person name="Kuo A."/>
            <person name="Pangilinan J."/>
            <person name="Riley R."/>
            <person name="Labutti K."/>
            <person name="Andreopoulos B."/>
            <person name="Lipzen A."/>
            <person name="Chen C."/>
            <person name="Yanf M."/>
            <person name="Daum C."/>
            <person name="Ng V."/>
            <person name="Clum A."/>
            <person name="Steindorff A."/>
            <person name="Ohm R."/>
            <person name="Martin F."/>
            <person name="Silar P."/>
            <person name="Natvig D."/>
            <person name="Lalanne C."/>
            <person name="Gautier V."/>
            <person name="Ament-Velasquez S.L."/>
            <person name="Kruys A."/>
            <person name="Hutchinson M.I."/>
            <person name="Powell A.J."/>
            <person name="Barry K."/>
            <person name="Miller A.N."/>
            <person name="Grigoriev I.V."/>
            <person name="Debuchy R."/>
            <person name="Gladieux P."/>
            <person name="Thoren M.H."/>
            <person name="Johannesson H."/>
        </authorList>
    </citation>
    <scope>NUCLEOTIDE SEQUENCE</scope>
    <source>
        <strain evidence="6">CBS 333.67</strain>
    </source>
</reference>
<dbReference type="SMART" id="SM00066">
    <property type="entry name" value="GAL4"/>
    <property type="match status" value="1"/>
</dbReference>
<dbReference type="GO" id="GO:0008270">
    <property type="term" value="F:zinc ion binding"/>
    <property type="evidence" value="ECO:0007669"/>
    <property type="project" value="InterPro"/>
</dbReference>
<dbReference type="PANTHER" id="PTHR46910:SF5">
    <property type="entry name" value="ZN(II)2CYS6 TRANSCRIPTION FACTOR (EUROFUNG)"/>
    <property type="match status" value="1"/>
</dbReference>
<sequence>MEDGTDEGESHSPSSTAPCPPGQTPVPRACDACRARKIRCNRESPCAHCVHAKIECTHAGANRPREKRSRILLTHQYEQKIDHIDRRLEGVVRLLEELKARLPPPTASASPAPTATAPAPATATVIVSASPASATSHAETPGSGSGSDTITTGTVVEGESSLTAHSVFANDFLQKAVSNKDSHPEMRERIDALRQMIEAMKKQPAAREMSYPHARPVRPAALDGCELPPIQKTLEVLKLAKTHKQLGALWVLDLFNAENLPQICLSAYMADDHNTAHFITAAVSLYYLFWIYGELFKDKQEEYLALSRVCRVNVETALSNLPLHLPANDDMVVALSLGTFYAIELAKPSLAWILSAKASELCQFLGYHRIGTYKNMSAGDAKHKQFLFWVVYLLDKSLTLRLGRSSTIQECDITVPLPSTDDPDQTPIAIFFSLWVLSSRLQGQIYELLYCPAAIAQPESVRKSRVQLLEQQLAELGALTDKETAKWDAKVRQEAGSDMADFFILSDIVLRMSTTTLVRRAVPNPPGSPTTFTADCIQAARETLAKHQECMAVVERSLVGLFSTYMSWTILYAPFVPFIVLFCQVIETKDRTDLDRLHAFVSSLQLEKVDSSGGVSDAIDKLRRLFQVLYSVATQYVDQSHTEAHQPSMEVDTCLAALGFPSSQGSIIGFGDFTSGTSSAAFQRGVNPMIWMGNGAQLEDWFYSNQQMMAFLEDGFPGEAGWGGGG</sequence>
<keyword evidence="4" id="KW-1133">Transmembrane helix</keyword>
<dbReference type="GO" id="GO:0003677">
    <property type="term" value="F:DNA binding"/>
    <property type="evidence" value="ECO:0007669"/>
    <property type="project" value="InterPro"/>
</dbReference>
<feature type="region of interest" description="Disordered" evidence="3">
    <location>
        <begin position="130"/>
        <end position="153"/>
    </location>
</feature>
<dbReference type="SMART" id="SM00906">
    <property type="entry name" value="Fungal_trans"/>
    <property type="match status" value="1"/>
</dbReference>
<dbReference type="PROSITE" id="PS50048">
    <property type="entry name" value="ZN2_CY6_FUNGAL_2"/>
    <property type="match status" value="1"/>
</dbReference>
<keyword evidence="4" id="KW-0472">Membrane</keyword>
<dbReference type="Proteomes" id="UP001273166">
    <property type="component" value="Unassembled WGS sequence"/>
</dbReference>
<evidence type="ECO:0000256" key="2">
    <source>
        <dbReference type="ARBA" id="ARBA00023242"/>
    </source>
</evidence>
<evidence type="ECO:0000259" key="5">
    <source>
        <dbReference type="PROSITE" id="PS50048"/>
    </source>
</evidence>
<evidence type="ECO:0000256" key="4">
    <source>
        <dbReference type="SAM" id="Phobius"/>
    </source>
</evidence>
<feature type="transmembrane region" description="Helical" evidence="4">
    <location>
        <begin position="565"/>
        <end position="586"/>
    </location>
</feature>
<dbReference type="EMBL" id="JAUDZG010000008">
    <property type="protein sequence ID" value="KAK3301852.1"/>
    <property type="molecule type" value="Genomic_DNA"/>
</dbReference>
<dbReference type="GO" id="GO:0006351">
    <property type="term" value="P:DNA-templated transcription"/>
    <property type="evidence" value="ECO:0007669"/>
    <property type="project" value="InterPro"/>
</dbReference>
<evidence type="ECO:0000256" key="1">
    <source>
        <dbReference type="ARBA" id="ARBA00022723"/>
    </source>
</evidence>
<dbReference type="RefSeq" id="XP_062717632.1">
    <property type="nucleotide sequence ID" value="XM_062865933.1"/>
</dbReference>
<dbReference type="PROSITE" id="PS00463">
    <property type="entry name" value="ZN2_CY6_FUNGAL_1"/>
    <property type="match status" value="1"/>
</dbReference>
<evidence type="ECO:0000313" key="7">
    <source>
        <dbReference type="Proteomes" id="UP001273166"/>
    </source>
</evidence>
<dbReference type="GeneID" id="87884762"/>
<dbReference type="InterPro" id="IPR007219">
    <property type="entry name" value="XnlR_reg_dom"/>
</dbReference>
<proteinExistence type="predicted"/>
<name>A0AAJ0GL20_9PEZI</name>
<dbReference type="InterPro" id="IPR001138">
    <property type="entry name" value="Zn2Cys6_DnaBD"/>
</dbReference>
<dbReference type="CDD" id="cd00067">
    <property type="entry name" value="GAL4"/>
    <property type="match status" value="1"/>
</dbReference>
<reference evidence="6" key="1">
    <citation type="journal article" date="2023" name="Mol. Phylogenet. Evol.">
        <title>Genome-scale phylogeny and comparative genomics of the fungal order Sordariales.</title>
        <authorList>
            <person name="Hensen N."/>
            <person name="Bonometti L."/>
            <person name="Westerberg I."/>
            <person name="Brannstrom I.O."/>
            <person name="Guillou S."/>
            <person name="Cros-Aarteil S."/>
            <person name="Calhoun S."/>
            <person name="Haridas S."/>
            <person name="Kuo A."/>
            <person name="Mondo S."/>
            <person name="Pangilinan J."/>
            <person name="Riley R."/>
            <person name="LaButti K."/>
            <person name="Andreopoulos B."/>
            <person name="Lipzen A."/>
            <person name="Chen C."/>
            <person name="Yan M."/>
            <person name="Daum C."/>
            <person name="Ng V."/>
            <person name="Clum A."/>
            <person name="Steindorff A."/>
            <person name="Ohm R.A."/>
            <person name="Martin F."/>
            <person name="Silar P."/>
            <person name="Natvig D.O."/>
            <person name="Lalanne C."/>
            <person name="Gautier V."/>
            <person name="Ament-Velasquez S.L."/>
            <person name="Kruys A."/>
            <person name="Hutchinson M.I."/>
            <person name="Powell A.J."/>
            <person name="Barry K."/>
            <person name="Miller A.N."/>
            <person name="Grigoriev I.V."/>
            <person name="Debuchy R."/>
            <person name="Gladieux P."/>
            <person name="Hiltunen Thoren M."/>
            <person name="Johannesson H."/>
        </authorList>
    </citation>
    <scope>NUCLEOTIDE SEQUENCE</scope>
    <source>
        <strain evidence="6">CBS 333.67</strain>
    </source>
</reference>
<dbReference type="PANTHER" id="PTHR46910">
    <property type="entry name" value="TRANSCRIPTION FACTOR PDR1"/>
    <property type="match status" value="1"/>
</dbReference>
<gene>
    <name evidence="6" type="ORF">B0T15DRAFT_442060</name>
</gene>
<dbReference type="GO" id="GO:0000981">
    <property type="term" value="F:DNA-binding transcription factor activity, RNA polymerase II-specific"/>
    <property type="evidence" value="ECO:0007669"/>
    <property type="project" value="InterPro"/>
</dbReference>
<dbReference type="Pfam" id="PF00172">
    <property type="entry name" value="Zn_clus"/>
    <property type="match status" value="1"/>
</dbReference>
<keyword evidence="2" id="KW-0539">Nucleus</keyword>
<dbReference type="Gene3D" id="4.10.240.10">
    <property type="entry name" value="Zn(2)-C6 fungal-type DNA-binding domain"/>
    <property type="match status" value="1"/>
</dbReference>
<dbReference type="InterPro" id="IPR050987">
    <property type="entry name" value="AtrR-like"/>
</dbReference>
<comment type="caution">
    <text evidence="6">The sequence shown here is derived from an EMBL/GenBank/DDBJ whole genome shotgun (WGS) entry which is preliminary data.</text>
</comment>
<dbReference type="Pfam" id="PF04082">
    <property type="entry name" value="Fungal_trans"/>
    <property type="match status" value="1"/>
</dbReference>
<protein>
    <recommendedName>
        <fullName evidence="5">Zn(2)-C6 fungal-type domain-containing protein</fullName>
    </recommendedName>
</protein>
<dbReference type="AlphaFoldDB" id="A0AAJ0GL20"/>
<accession>A0AAJ0GL20</accession>
<dbReference type="InterPro" id="IPR036864">
    <property type="entry name" value="Zn2-C6_fun-type_DNA-bd_sf"/>
</dbReference>
<feature type="region of interest" description="Disordered" evidence="3">
    <location>
        <begin position="1"/>
        <end position="25"/>
    </location>
</feature>